<organism evidence="2 3">
    <name type="scientific">Nonomuraea glycinis</name>
    <dbReference type="NCBI Taxonomy" id="2047744"/>
    <lineage>
        <taxon>Bacteria</taxon>
        <taxon>Bacillati</taxon>
        <taxon>Actinomycetota</taxon>
        <taxon>Actinomycetes</taxon>
        <taxon>Streptosporangiales</taxon>
        <taxon>Streptosporangiaceae</taxon>
        <taxon>Nonomuraea</taxon>
    </lineage>
</organism>
<keyword evidence="3" id="KW-1185">Reference proteome</keyword>
<evidence type="ECO:0000256" key="1">
    <source>
        <dbReference type="SAM" id="SignalP"/>
    </source>
</evidence>
<evidence type="ECO:0000313" key="2">
    <source>
        <dbReference type="EMBL" id="GGP14647.1"/>
    </source>
</evidence>
<dbReference type="RefSeq" id="WP_189143119.1">
    <property type="nucleotide sequence ID" value="NZ_BMNK01000016.1"/>
</dbReference>
<keyword evidence="1" id="KW-0732">Signal</keyword>
<name>A0A918ACT8_9ACTN</name>
<protein>
    <submittedName>
        <fullName evidence="2">Uncharacterized protein</fullName>
    </submittedName>
</protein>
<proteinExistence type="predicted"/>
<accession>A0A918ACT8</accession>
<reference evidence="2" key="1">
    <citation type="journal article" date="2014" name="Int. J. Syst. Evol. Microbiol.">
        <title>Complete genome sequence of Corynebacterium casei LMG S-19264T (=DSM 44701T), isolated from a smear-ripened cheese.</title>
        <authorList>
            <consortium name="US DOE Joint Genome Institute (JGI-PGF)"/>
            <person name="Walter F."/>
            <person name="Albersmeier A."/>
            <person name="Kalinowski J."/>
            <person name="Ruckert C."/>
        </authorList>
    </citation>
    <scope>NUCLEOTIDE SEQUENCE</scope>
    <source>
        <strain evidence="2">CGMCC 4.7430</strain>
    </source>
</reference>
<feature type="signal peptide" evidence="1">
    <location>
        <begin position="1"/>
        <end position="29"/>
    </location>
</feature>
<dbReference type="Proteomes" id="UP000660745">
    <property type="component" value="Unassembled WGS sequence"/>
</dbReference>
<sequence>MHTRIRLAALASGAAILAASGMMSASASATAPVPASSTHNRPSARFGIAYLPANVDLQPTASGTWVDTGLQVTLPKAGTYALDLDVRARLQGVPPVNTFMVGRLWNVDAAAALPNSERILSQLIDTTATGAGIIAKNTTSPISEYITVTAPTTIRLQAQRTNASGASTIAAIWSDSAGRTSFRFDRIS</sequence>
<feature type="chain" id="PRO_5039082275" evidence="1">
    <location>
        <begin position="30"/>
        <end position="188"/>
    </location>
</feature>
<comment type="caution">
    <text evidence="2">The sequence shown here is derived from an EMBL/GenBank/DDBJ whole genome shotgun (WGS) entry which is preliminary data.</text>
</comment>
<dbReference type="AlphaFoldDB" id="A0A918ACT8"/>
<reference evidence="2" key="2">
    <citation type="submission" date="2020-09" db="EMBL/GenBank/DDBJ databases">
        <authorList>
            <person name="Sun Q."/>
            <person name="Zhou Y."/>
        </authorList>
    </citation>
    <scope>NUCLEOTIDE SEQUENCE</scope>
    <source>
        <strain evidence="2">CGMCC 4.7430</strain>
    </source>
</reference>
<evidence type="ECO:0000313" key="3">
    <source>
        <dbReference type="Proteomes" id="UP000660745"/>
    </source>
</evidence>
<gene>
    <name evidence="2" type="ORF">GCM10012278_71290</name>
</gene>
<dbReference type="EMBL" id="BMNK01000016">
    <property type="protein sequence ID" value="GGP14647.1"/>
    <property type="molecule type" value="Genomic_DNA"/>
</dbReference>